<keyword evidence="1" id="KW-0732">Signal</keyword>
<sequence>MRQHGSSAFLPALLFVLALTCRRSLHTSAARIIKPGSSYLPSLDDQLPVEKAPADATPPNPCGHFDSDDPLDAGNAHQPCYGPDGEVADNSLNANTGAECGYFFPEITGYAGRMLAANATGHACPPRDRLSYPLGPGSTSGCPTSGTLFCSYPALPNENPNDFFCNYDASTGQLTQDNDAGYCLSSAPACS</sequence>
<gene>
    <name evidence="2" type="ORF">KFL_006540050</name>
</gene>
<dbReference type="Proteomes" id="UP000054558">
    <property type="component" value="Unassembled WGS sequence"/>
</dbReference>
<evidence type="ECO:0000313" key="3">
    <source>
        <dbReference type="Proteomes" id="UP000054558"/>
    </source>
</evidence>
<protein>
    <submittedName>
        <fullName evidence="2">Uncharacterized protein</fullName>
    </submittedName>
</protein>
<proteinExistence type="predicted"/>
<feature type="signal peptide" evidence="1">
    <location>
        <begin position="1"/>
        <end position="29"/>
    </location>
</feature>
<feature type="chain" id="PRO_5012214624" evidence="1">
    <location>
        <begin position="30"/>
        <end position="191"/>
    </location>
</feature>
<accession>A0A1Y1IN15</accession>
<keyword evidence="3" id="KW-1185">Reference proteome</keyword>
<name>A0A1Y1IN15_KLENI</name>
<reference evidence="2 3" key="1">
    <citation type="journal article" date="2014" name="Nat. Commun.">
        <title>Klebsormidium flaccidum genome reveals primary factors for plant terrestrial adaptation.</title>
        <authorList>
            <person name="Hori K."/>
            <person name="Maruyama F."/>
            <person name="Fujisawa T."/>
            <person name="Togashi T."/>
            <person name="Yamamoto N."/>
            <person name="Seo M."/>
            <person name="Sato S."/>
            <person name="Yamada T."/>
            <person name="Mori H."/>
            <person name="Tajima N."/>
            <person name="Moriyama T."/>
            <person name="Ikeuchi M."/>
            <person name="Watanabe M."/>
            <person name="Wada H."/>
            <person name="Kobayashi K."/>
            <person name="Saito M."/>
            <person name="Masuda T."/>
            <person name="Sasaki-Sekimoto Y."/>
            <person name="Mashiguchi K."/>
            <person name="Awai K."/>
            <person name="Shimojima M."/>
            <person name="Masuda S."/>
            <person name="Iwai M."/>
            <person name="Nobusawa T."/>
            <person name="Narise T."/>
            <person name="Kondo S."/>
            <person name="Saito H."/>
            <person name="Sato R."/>
            <person name="Murakawa M."/>
            <person name="Ihara Y."/>
            <person name="Oshima-Yamada Y."/>
            <person name="Ohtaka K."/>
            <person name="Satoh M."/>
            <person name="Sonobe K."/>
            <person name="Ishii M."/>
            <person name="Ohtani R."/>
            <person name="Kanamori-Sato M."/>
            <person name="Honoki R."/>
            <person name="Miyazaki D."/>
            <person name="Mochizuki H."/>
            <person name="Umetsu J."/>
            <person name="Higashi K."/>
            <person name="Shibata D."/>
            <person name="Kamiya Y."/>
            <person name="Sato N."/>
            <person name="Nakamura Y."/>
            <person name="Tabata S."/>
            <person name="Ida S."/>
            <person name="Kurokawa K."/>
            <person name="Ohta H."/>
        </authorList>
    </citation>
    <scope>NUCLEOTIDE SEQUENCE [LARGE SCALE GENOMIC DNA]</scope>
    <source>
        <strain evidence="2 3">NIES-2285</strain>
    </source>
</reference>
<evidence type="ECO:0000256" key="1">
    <source>
        <dbReference type="SAM" id="SignalP"/>
    </source>
</evidence>
<organism evidence="2 3">
    <name type="scientific">Klebsormidium nitens</name>
    <name type="common">Green alga</name>
    <name type="synonym">Ulothrix nitens</name>
    <dbReference type="NCBI Taxonomy" id="105231"/>
    <lineage>
        <taxon>Eukaryota</taxon>
        <taxon>Viridiplantae</taxon>
        <taxon>Streptophyta</taxon>
        <taxon>Klebsormidiophyceae</taxon>
        <taxon>Klebsormidiales</taxon>
        <taxon>Klebsormidiaceae</taxon>
        <taxon>Klebsormidium</taxon>
    </lineage>
</organism>
<dbReference type="AlphaFoldDB" id="A0A1Y1IN15"/>
<dbReference type="OrthoDB" id="3262731at2759"/>
<dbReference type="EMBL" id="DF237603">
    <property type="protein sequence ID" value="GAQ90551.1"/>
    <property type="molecule type" value="Genomic_DNA"/>
</dbReference>
<evidence type="ECO:0000313" key="2">
    <source>
        <dbReference type="EMBL" id="GAQ90551.1"/>
    </source>
</evidence>